<dbReference type="RefSeq" id="WP_161110473.1">
    <property type="nucleotide sequence ID" value="NZ_WWHY01000001.1"/>
</dbReference>
<feature type="region of interest" description="Disordered" evidence="1">
    <location>
        <begin position="1"/>
        <end position="26"/>
    </location>
</feature>
<evidence type="ECO:0000313" key="3">
    <source>
        <dbReference type="EMBL" id="MYR31809.1"/>
    </source>
</evidence>
<proteinExistence type="predicted"/>
<dbReference type="SUPFAM" id="SSF47240">
    <property type="entry name" value="Ferritin-like"/>
    <property type="match status" value="1"/>
</dbReference>
<dbReference type="AlphaFoldDB" id="A0A7K2IP97"/>
<sequence length="156" mass="16822">MSDSPNPEETGSPEPREGSGPSAEALTEAVSAEHAAVYGCEFVGGAAGDEGRRERASAFARQHKALRDTLRDAARERGWEAPPAKASYPLPEGRGDEEMDAFAAELERRTMEAHLWLSSSPDTDLRITAARALQEATARSLDWGAELDALPGFERL</sequence>
<dbReference type="Pfam" id="PF14530">
    <property type="entry name" value="DUF4439"/>
    <property type="match status" value="1"/>
</dbReference>
<evidence type="ECO:0000259" key="2">
    <source>
        <dbReference type="Pfam" id="PF14530"/>
    </source>
</evidence>
<reference evidence="3 4" key="1">
    <citation type="journal article" date="2019" name="Nat. Commun.">
        <title>The antimicrobial potential of Streptomyces from insect microbiomes.</title>
        <authorList>
            <person name="Chevrette M.G."/>
            <person name="Carlson C.M."/>
            <person name="Ortega H.E."/>
            <person name="Thomas C."/>
            <person name="Ananiev G.E."/>
            <person name="Barns K.J."/>
            <person name="Book A.J."/>
            <person name="Cagnazzo J."/>
            <person name="Carlos C."/>
            <person name="Flanigan W."/>
            <person name="Grubbs K.J."/>
            <person name="Horn H.A."/>
            <person name="Hoffmann F.M."/>
            <person name="Klassen J.L."/>
            <person name="Knack J.J."/>
            <person name="Lewin G.R."/>
            <person name="McDonald B.R."/>
            <person name="Muller L."/>
            <person name="Melo W.G.P."/>
            <person name="Pinto-Tomas A.A."/>
            <person name="Schmitz A."/>
            <person name="Wendt-Pienkowski E."/>
            <person name="Wildman S."/>
            <person name="Zhao M."/>
            <person name="Zhang F."/>
            <person name="Bugni T.S."/>
            <person name="Andes D.R."/>
            <person name="Pupo M.T."/>
            <person name="Currie C.R."/>
        </authorList>
    </citation>
    <scope>NUCLEOTIDE SEQUENCE [LARGE SCALE GENOMIC DNA]</scope>
    <source>
        <strain evidence="3 4">SID5840</strain>
    </source>
</reference>
<dbReference type="CDD" id="cd00657">
    <property type="entry name" value="Ferritin_like"/>
    <property type="match status" value="1"/>
</dbReference>
<name>A0A7K2IP97_9ACTN</name>
<evidence type="ECO:0000256" key="1">
    <source>
        <dbReference type="SAM" id="MobiDB-lite"/>
    </source>
</evidence>
<dbReference type="InterPro" id="IPR029447">
    <property type="entry name" value="DUF4439"/>
</dbReference>
<dbReference type="InterPro" id="IPR012347">
    <property type="entry name" value="Ferritin-like"/>
</dbReference>
<dbReference type="Gene3D" id="1.20.1260.10">
    <property type="match status" value="1"/>
</dbReference>
<gene>
    <name evidence="3" type="ORF">GTW20_05860</name>
</gene>
<dbReference type="EMBL" id="WWHY01000001">
    <property type="protein sequence ID" value="MYR31809.1"/>
    <property type="molecule type" value="Genomic_DNA"/>
</dbReference>
<feature type="region of interest" description="Disordered" evidence="1">
    <location>
        <begin position="74"/>
        <end position="96"/>
    </location>
</feature>
<feature type="domain" description="DUF4439" evidence="2">
    <location>
        <begin position="25"/>
        <end position="154"/>
    </location>
</feature>
<organism evidence="3 4">
    <name type="scientific">Nocardiopsis alba</name>
    <dbReference type="NCBI Taxonomy" id="53437"/>
    <lineage>
        <taxon>Bacteria</taxon>
        <taxon>Bacillati</taxon>
        <taxon>Actinomycetota</taxon>
        <taxon>Actinomycetes</taxon>
        <taxon>Streptosporangiales</taxon>
        <taxon>Nocardiopsidaceae</taxon>
        <taxon>Nocardiopsis</taxon>
    </lineage>
</organism>
<dbReference type="Proteomes" id="UP000467124">
    <property type="component" value="Unassembled WGS sequence"/>
</dbReference>
<evidence type="ECO:0000313" key="4">
    <source>
        <dbReference type="Proteomes" id="UP000467124"/>
    </source>
</evidence>
<comment type="caution">
    <text evidence="3">The sequence shown here is derived from an EMBL/GenBank/DDBJ whole genome shotgun (WGS) entry which is preliminary data.</text>
</comment>
<protein>
    <submittedName>
        <fullName evidence="3">DUF4439 domain-containing protein</fullName>
    </submittedName>
</protein>
<dbReference type="InterPro" id="IPR009078">
    <property type="entry name" value="Ferritin-like_SF"/>
</dbReference>
<accession>A0A7K2IP97</accession>